<dbReference type="EMBL" id="JAGDFL010000941">
    <property type="protein sequence ID" value="KAG7379496.1"/>
    <property type="molecule type" value="Genomic_DNA"/>
</dbReference>
<sequence length="65" mass="7606">MLASMIFDGALDSVFWTRYVPDMYYVNAAVKLHNMLQEGEQPEPWLDLEQVLDDQEYQDPETHDG</sequence>
<reference evidence="2" key="1">
    <citation type="submission" date="2021-02" db="EMBL/GenBank/DDBJ databases">
        <authorList>
            <person name="Palmer J.M."/>
        </authorList>
    </citation>
    <scope>NUCLEOTIDE SEQUENCE</scope>
    <source>
        <strain evidence="2">SCRP23</strain>
    </source>
</reference>
<feature type="compositionally biased region" description="Acidic residues" evidence="1">
    <location>
        <begin position="50"/>
        <end position="59"/>
    </location>
</feature>
<feature type="non-terminal residue" evidence="2">
    <location>
        <position position="65"/>
    </location>
</feature>
<dbReference type="OrthoDB" id="88877at2759"/>
<gene>
    <name evidence="2" type="ORF">PHYBOEH_011922</name>
</gene>
<evidence type="ECO:0000313" key="2">
    <source>
        <dbReference type="EMBL" id="KAG7379496.1"/>
    </source>
</evidence>
<dbReference type="Proteomes" id="UP000693981">
    <property type="component" value="Unassembled WGS sequence"/>
</dbReference>
<keyword evidence="3" id="KW-1185">Reference proteome</keyword>
<proteinExistence type="predicted"/>
<evidence type="ECO:0000313" key="3">
    <source>
        <dbReference type="Proteomes" id="UP000693981"/>
    </source>
</evidence>
<dbReference type="AlphaFoldDB" id="A0A8T1VEV2"/>
<accession>A0A8T1VEV2</accession>
<name>A0A8T1VEV2_9STRA</name>
<evidence type="ECO:0000256" key="1">
    <source>
        <dbReference type="SAM" id="MobiDB-lite"/>
    </source>
</evidence>
<feature type="region of interest" description="Disordered" evidence="1">
    <location>
        <begin position="44"/>
        <end position="65"/>
    </location>
</feature>
<organism evidence="2 3">
    <name type="scientific">Phytophthora boehmeriae</name>
    <dbReference type="NCBI Taxonomy" id="109152"/>
    <lineage>
        <taxon>Eukaryota</taxon>
        <taxon>Sar</taxon>
        <taxon>Stramenopiles</taxon>
        <taxon>Oomycota</taxon>
        <taxon>Peronosporomycetes</taxon>
        <taxon>Peronosporales</taxon>
        <taxon>Peronosporaceae</taxon>
        <taxon>Phytophthora</taxon>
    </lineage>
</organism>
<comment type="caution">
    <text evidence="2">The sequence shown here is derived from an EMBL/GenBank/DDBJ whole genome shotgun (WGS) entry which is preliminary data.</text>
</comment>
<protein>
    <submittedName>
        <fullName evidence="2">Uncharacterized protein</fullName>
    </submittedName>
</protein>